<reference evidence="19 20" key="1">
    <citation type="submission" date="2016-12" db="EMBL/GenBank/DDBJ databases">
        <title>Thioflexothrix psekupsii D3 genome sequencing and assembly.</title>
        <authorList>
            <person name="Fomenkov A."/>
            <person name="Vincze T."/>
            <person name="Grabovich M."/>
            <person name="Anton B.P."/>
            <person name="Dubinina G."/>
            <person name="Orlova M."/>
            <person name="Belousova E."/>
            <person name="Roberts R.J."/>
        </authorList>
    </citation>
    <scope>NUCLEOTIDE SEQUENCE [LARGE SCALE GENOMIC DNA]</scope>
    <source>
        <strain evidence="19">D3</strain>
    </source>
</reference>
<evidence type="ECO:0000256" key="3">
    <source>
        <dbReference type="ARBA" id="ARBA00012438"/>
    </source>
</evidence>
<dbReference type="SUPFAM" id="SSF55785">
    <property type="entry name" value="PYP-like sensor domain (PAS domain)"/>
    <property type="match status" value="1"/>
</dbReference>
<dbReference type="InterPro" id="IPR011006">
    <property type="entry name" value="CheY-like_superfamily"/>
</dbReference>
<dbReference type="GO" id="GO:0016020">
    <property type="term" value="C:membrane"/>
    <property type="evidence" value="ECO:0007669"/>
    <property type="project" value="UniProtKB-SubCell"/>
</dbReference>
<keyword evidence="11" id="KW-0902">Two-component regulatory system</keyword>
<evidence type="ECO:0000259" key="16">
    <source>
        <dbReference type="PROSITE" id="PS50110"/>
    </source>
</evidence>
<feature type="transmembrane region" description="Helical" evidence="14">
    <location>
        <begin position="31"/>
        <end position="54"/>
    </location>
</feature>
<evidence type="ECO:0000259" key="15">
    <source>
        <dbReference type="PROSITE" id="PS50109"/>
    </source>
</evidence>
<gene>
    <name evidence="19" type="ORF">TPSD3_10580</name>
</gene>
<comment type="subcellular location">
    <subcellularLocation>
        <location evidence="2">Membrane</location>
    </subcellularLocation>
</comment>
<dbReference type="InterPro" id="IPR001789">
    <property type="entry name" value="Sig_transdc_resp-reg_receiver"/>
</dbReference>
<dbReference type="SUPFAM" id="SSF52172">
    <property type="entry name" value="CheY-like"/>
    <property type="match status" value="1"/>
</dbReference>
<feature type="domain" description="PAS" evidence="17">
    <location>
        <begin position="312"/>
        <end position="363"/>
    </location>
</feature>
<dbReference type="OrthoDB" id="6110612at2"/>
<evidence type="ECO:0000313" key="19">
    <source>
        <dbReference type="EMBL" id="OUD13086.1"/>
    </source>
</evidence>
<dbReference type="PRINTS" id="PR00344">
    <property type="entry name" value="BCTRLSENSOR"/>
</dbReference>
<dbReference type="InterPro" id="IPR005467">
    <property type="entry name" value="His_kinase_dom"/>
</dbReference>
<dbReference type="Gene3D" id="3.40.50.2300">
    <property type="match status" value="1"/>
</dbReference>
<keyword evidence="10 14" id="KW-1133">Transmembrane helix</keyword>
<dbReference type="InterPro" id="IPR036097">
    <property type="entry name" value="HisK_dim/P_sf"/>
</dbReference>
<feature type="transmembrane region" description="Helical" evidence="14">
    <location>
        <begin position="194"/>
        <end position="217"/>
    </location>
</feature>
<evidence type="ECO:0000256" key="10">
    <source>
        <dbReference type="ARBA" id="ARBA00022989"/>
    </source>
</evidence>
<dbReference type="FunFam" id="1.10.287.130:FF:000004">
    <property type="entry name" value="Ethylene receptor 1"/>
    <property type="match status" value="1"/>
</dbReference>
<keyword evidence="20" id="KW-1185">Reference proteome</keyword>
<dbReference type="CDD" id="cd00130">
    <property type="entry name" value="PAS"/>
    <property type="match status" value="1"/>
</dbReference>
<evidence type="ECO:0000256" key="14">
    <source>
        <dbReference type="SAM" id="Phobius"/>
    </source>
</evidence>
<dbReference type="InterPro" id="IPR003594">
    <property type="entry name" value="HATPase_dom"/>
</dbReference>
<dbReference type="Gene3D" id="6.10.340.10">
    <property type="match status" value="1"/>
</dbReference>
<sequence>MKNQHLQFHRSFIAMNQKTESLIKRKIQCKFTVFTFIMLALFGIPVVTIGYMVISNTVYRLQGQLFSKELNQVHYLITQEHQILQDAGVSGLSAYVEQAQQELLLQLQRLQSDSHSEQLWIINAQKTLLLHPIYPKYHHYDMPYIKTMLAEKSGTIRYVQDNVDYYAVFQWVPEWEWLIVFSIDQKTLFAERTFYLEMVLMSGGLVLIFVLGFSYFLTSGIARKIQIILSYLKEIEHGNLQLSPLPSSSDEIGLIQSGINNMLDKVSSANQLLLDEITHRQHIEQELRESEAYWHLLFQESLGGLVLNRFSDGAFVDANPAYLRLIGYTKEELLTRRLSFLDITPPAYFQAELAQIKKLQETGRYGPYEKVYLHKLGYSVPVRLSGLILERMGERFIWSNVEDITEQKRSEIALREARDNAEQAKFAAETANRAKSTFLANMSHELRTPLNGILGYTQILRRDASLNEKQREGIAIIERSGEYLLTLINDILDLFKVEAGRIELYQTTFNFLHFIEEITELFKMRASQKNIAFIYEPLTALPTGLYADEKRLRQIIINLLSNAVKFTEYGGVSLKIGLVESLPFCDGETVLIRFQIEDTGIGIDDEEIQKIFLPFQQIGEISHKSEGTGLGLSITKNLVELMNGELHVKSALNKGSCFWFILPLKTASYLVKPKENENTPVIRGYAGERRRILIVDDKLENRSVLVNLLQPLGFDLAEADNGITGLEQAMRFVPDLILTDLVMPAMDGFELTRHIRQSPKLQHIAIIAISASVFDYHQNESQAAGCNAFIGKPVHFEELLDLIQAQLNVPWIYDTGIMESNKSSEMSAPHSLADLPLLGPNPQQAQQLYDLVLMGDIAGIIHAGEFLVKQQPELRLFSEKLQELAKQFAEEQLTELLQNYLPK</sequence>
<dbReference type="AlphaFoldDB" id="A0A251X5R3"/>
<evidence type="ECO:0000256" key="4">
    <source>
        <dbReference type="ARBA" id="ARBA00022553"/>
    </source>
</evidence>
<dbReference type="CDD" id="cd16922">
    <property type="entry name" value="HATPase_EvgS-ArcB-TorS-like"/>
    <property type="match status" value="1"/>
</dbReference>
<dbReference type="FunFam" id="3.30.565.10:FF:000010">
    <property type="entry name" value="Sensor histidine kinase RcsC"/>
    <property type="match status" value="1"/>
</dbReference>
<keyword evidence="7" id="KW-0547">Nucleotide-binding</keyword>
<comment type="caution">
    <text evidence="19">The sequence shown here is derived from an EMBL/GenBank/DDBJ whole genome shotgun (WGS) entry which is preliminary data.</text>
</comment>
<feature type="modified residue" description="4-aspartylphosphate" evidence="13">
    <location>
        <position position="740"/>
    </location>
</feature>
<keyword evidence="5" id="KW-0808">Transferase</keyword>
<dbReference type="NCBIfam" id="TIGR00229">
    <property type="entry name" value="sensory_box"/>
    <property type="match status" value="1"/>
</dbReference>
<evidence type="ECO:0000256" key="12">
    <source>
        <dbReference type="ARBA" id="ARBA00023136"/>
    </source>
</evidence>
<comment type="catalytic activity">
    <reaction evidence="1">
        <text>ATP + protein L-histidine = ADP + protein N-phospho-L-histidine.</text>
        <dbReference type="EC" id="2.7.13.3"/>
    </reaction>
</comment>
<dbReference type="SUPFAM" id="SSF55874">
    <property type="entry name" value="ATPase domain of HSP90 chaperone/DNA topoisomerase II/histidine kinase"/>
    <property type="match status" value="1"/>
</dbReference>
<keyword evidence="4 13" id="KW-0597">Phosphoprotein</keyword>
<keyword evidence="8" id="KW-0418">Kinase</keyword>
<dbReference type="Gene3D" id="3.30.565.10">
    <property type="entry name" value="Histidine kinase-like ATPase, C-terminal domain"/>
    <property type="match status" value="1"/>
</dbReference>
<dbReference type="InterPro" id="IPR003660">
    <property type="entry name" value="HAMP_dom"/>
</dbReference>
<dbReference type="InterPro" id="IPR004358">
    <property type="entry name" value="Sig_transdc_His_kin-like_C"/>
</dbReference>
<evidence type="ECO:0000256" key="9">
    <source>
        <dbReference type="ARBA" id="ARBA00022840"/>
    </source>
</evidence>
<dbReference type="SMART" id="SM00388">
    <property type="entry name" value="HisKA"/>
    <property type="match status" value="1"/>
</dbReference>
<dbReference type="EMBL" id="MSLT01000018">
    <property type="protein sequence ID" value="OUD13086.1"/>
    <property type="molecule type" value="Genomic_DNA"/>
</dbReference>
<dbReference type="InterPro" id="IPR000014">
    <property type="entry name" value="PAS"/>
</dbReference>
<dbReference type="PROSITE" id="PS50112">
    <property type="entry name" value="PAS"/>
    <property type="match status" value="1"/>
</dbReference>
<dbReference type="InterPro" id="IPR035965">
    <property type="entry name" value="PAS-like_dom_sf"/>
</dbReference>
<dbReference type="PANTHER" id="PTHR43047:SF64">
    <property type="entry name" value="HISTIDINE KINASE CONTAINING CHEY-HOMOLOGOUS RECEIVER DOMAIN AND PAS DOMAIN-RELATED"/>
    <property type="match status" value="1"/>
</dbReference>
<dbReference type="Gene3D" id="1.10.287.130">
    <property type="match status" value="1"/>
</dbReference>
<dbReference type="PANTHER" id="PTHR43047">
    <property type="entry name" value="TWO-COMPONENT HISTIDINE PROTEIN KINASE"/>
    <property type="match status" value="1"/>
</dbReference>
<keyword evidence="6 14" id="KW-0812">Transmembrane</keyword>
<keyword evidence="9" id="KW-0067">ATP-binding</keyword>
<feature type="domain" description="HAMP" evidence="18">
    <location>
        <begin position="219"/>
        <end position="271"/>
    </location>
</feature>
<dbReference type="GO" id="GO:0000155">
    <property type="term" value="F:phosphorelay sensor kinase activity"/>
    <property type="evidence" value="ECO:0007669"/>
    <property type="project" value="InterPro"/>
</dbReference>
<dbReference type="PROSITE" id="PS50110">
    <property type="entry name" value="RESPONSE_REGULATORY"/>
    <property type="match status" value="1"/>
</dbReference>
<evidence type="ECO:0000256" key="6">
    <source>
        <dbReference type="ARBA" id="ARBA00022692"/>
    </source>
</evidence>
<feature type="domain" description="Histidine kinase" evidence="15">
    <location>
        <begin position="441"/>
        <end position="666"/>
    </location>
</feature>
<dbReference type="SMART" id="SM00304">
    <property type="entry name" value="HAMP"/>
    <property type="match status" value="1"/>
</dbReference>
<dbReference type="RefSeq" id="WP_086488533.1">
    <property type="nucleotide sequence ID" value="NZ_MSLT01000018.1"/>
</dbReference>
<proteinExistence type="predicted"/>
<dbReference type="Pfam" id="PF00072">
    <property type="entry name" value="Response_reg"/>
    <property type="match status" value="1"/>
</dbReference>
<evidence type="ECO:0000256" key="7">
    <source>
        <dbReference type="ARBA" id="ARBA00022741"/>
    </source>
</evidence>
<evidence type="ECO:0000256" key="2">
    <source>
        <dbReference type="ARBA" id="ARBA00004370"/>
    </source>
</evidence>
<feature type="domain" description="Response regulatory" evidence="16">
    <location>
        <begin position="691"/>
        <end position="807"/>
    </location>
</feature>
<evidence type="ECO:0000259" key="17">
    <source>
        <dbReference type="PROSITE" id="PS50112"/>
    </source>
</evidence>
<dbReference type="GO" id="GO:0005524">
    <property type="term" value="F:ATP binding"/>
    <property type="evidence" value="ECO:0007669"/>
    <property type="project" value="UniProtKB-KW"/>
</dbReference>
<dbReference type="InterPro" id="IPR003661">
    <property type="entry name" value="HisK_dim/P_dom"/>
</dbReference>
<dbReference type="PROSITE" id="PS50109">
    <property type="entry name" value="HIS_KIN"/>
    <property type="match status" value="1"/>
</dbReference>
<dbReference type="SMART" id="SM00387">
    <property type="entry name" value="HATPase_c"/>
    <property type="match status" value="1"/>
</dbReference>
<evidence type="ECO:0000313" key="20">
    <source>
        <dbReference type="Proteomes" id="UP000194798"/>
    </source>
</evidence>
<dbReference type="Proteomes" id="UP000194798">
    <property type="component" value="Unassembled WGS sequence"/>
</dbReference>
<dbReference type="Pfam" id="PF13426">
    <property type="entry name" value="PAS_9"/>
    <property type="match status" value="1"/>
</dbReference>
<keyword evidence="12 14" id="KW-0472">Membrane</keyword>
<dbReference type="Gene3D" id="3.30.450.20">
    <property type="entry name" value="PAS domain"/>
    <property type="match status" value="2"/>
</dbReference>
<evidence type="ECO:0000256" key="1">
    <source>
        <dbReference type="ARBA" id="ARBA00000085"/>
    </source>
</evidence>
<dbReference type="InterPro" id="IPR036890">
    <property type="entry name" value="HATPase_C_sf"/>
</dbReference>
<dbReference type="Pfam" id="PF02518">
    <property type="entry name" value="HATPase_c"/>
    <property type="match status" value="1"/>
</dbReference>
<evidence type="ECO:0000256" key="11">
    <source>
        <dbReference type="ARBA" id="ARBA00023012"/>
    </source>
</evidence>
<dbReference type="Pfam" id="PF00512">
    <property type="entry name" value="HisKA"/>
    <property type="match status" value="1"/>
</dbReference>
<dbReference type="SMART" id="SM00091">
    <property type="entry name" value="PAS"/>
    <property type="match status" value="1"/>
</dbReference>
<dbReference type="CDD" id="cd17546">
    <property type="entry name" value="REC_hyHK_CKI1_RcsC-like"/>
    <property type="match status" value="1"/>
</dbReference>
<evidence type="ECO:0000256" key="13">
    <source>
        <dbReference type="PROSITE-ProRule" id="PRU00169"/>
    </source>
</evidence>
<dbReference type="SUPFAM" id="SSF47384">
    <property type="entry name" value="Homodimeric domain of signal transducing histidine kinase"/>
    <property type="match status" value="1"/>
</dbReference>
<dbReference type="SMART" id="SM00448">
    <property type="entry name" value="REC"/>
    <property type="match status" value="1"/>
</dbReference>
<dbReference type="CDD" id="cd00082">
    <property type="entry name" value="HisKA"/>
    <property type="match status" value="1"/>
</dbReference>
<evidence type="ECO:0000259" key="18">
    <source>
        <dbReference type="PROSITE" id="PS50885"/>
    </source>
</evidence>
<accession>A0A251X5R3</accession>
<evidence type="ECO:0000256" key="8">
    <source>
        <dbReference type="ARBA" id="ARBA00022777"/>
    </source>
</evidence>
<name>A0A251X5R3_9GAMM</name>
<protein>
    <recommendedName>
        <fullName evidence="3">histidine kinase</fullName>
        <ecNumber evidence="3">2.7.13.3</ecNumber>
    </recommendedName>
</protein>
<dbReference type="EC" id="2.7.13.3" evidence="3"/>
<dbReference type="PROSITE" id="PS50885">
    <property type="entry name" value="HAMP"/>
    <property type="match status" value="1"/>
</dbReference>
<evidence type="ECO:0000256" key="5">
    <source>
        <dbReference type="ARBA" id="ARBA00022679"/>
    </source>
</evidence>
<organism evidence="19 20">
    <name type="scientific">Thioflexithrix psekupsensis</name>
    <dbReference type="NCBI Taxonomy" id="1570016"/>
    <lineage>
        <taxon>Bacteria</taxon>
        <taxon>Pseudomonadati</taxon>
        <taxon>Pseudomonadota</taxon>
        <taxon>Gammaproteobacteria</taxon>
        <taxon>Thiotrichales</taxon>
        <taxon>Thioflexithrix</taxon>
    </lineage>
</organism>